<evidence type="ECO:0000313" key="8">
    <source>
        <dbReference type="EMBL" id="AIE86087.1"/>
    </source>
</evidence>
<sequence length="135" mass="14907">MDKLEVYEHPWAPKLQSVLRIVIALLFLEHGTQKIFNFPPAEKPMPFNLTSEMGIGGAIELVGGILLLLGLFTRPAAFIMAGEMAYAYWKVHAPGSLYPIVNKGELAVAYCFVFLFLAAAGGGPWSLDRLIRRSK</sequence>
<keyword evidence="4 7" id="KW-0812">Transmembrane</keyword>
<proteinExistence type="inferred from homology"/>
<name>A0A068NRZ0_FIMGI</name>
<keyword evidence="5 7" id="KW-1133">Transmembrane helix</keyword>
<dbReference type="Pfam" id="PF07681">
    <property type="entry name" value="DoxX"/>
    <property type="match status" value="1"/>
</dbReference>
<dbReference type="OrthoDB" id="9808524at2"/>
<feature type="transmembrane region" description="Helical" evidence="7">
    <location>
        <begin position="53"/>
        <end position="72"/>
    </location>
</feature>
<evidence type="ECO:0000313" key="9">
    <source>
        <dbReference type="Proteomes" id="UP000027982"/>
    </source>
</evidence>
<comment type="similarity">
    <text evidence="2">Belongs to the DoxX family.</text>
</comment>
<dbReference type="Proteomes" id="UP000027982">
    <property type="component" value="Chromosome"/>
</dbReference>
<evidence type="ECO:0000256" key="2">
    <source>
        <dbReference type="ARBA" id="ARBA00006679"/>
    </source>
</evidence>
<evidence type="ECO:0000256" key="1">
    <source>
        <dbReference type="ARBA" id="ARBA00004651"/>
    </source>
</evidence>
<dbReference type="HOGENOM" id="CLU_058421_2_1_0"/>
<evidence type="ECO:0000256" key="6">
    <source>
        <dbReference type="ARBA" id="ARBA00023136"/>
    </source>
</evidence>
<organism evidence="8 9">
    <name type="scientific">Fimbriimonas ginsengisoli Gsoil 348</name>
    <dbReference type="NCBI Taxonomy" id="661478"/>
    <lineage>
        <taxon>Bacteria</taxon>
        <taxon>Bacillati</taxon>
        <taxon>Armatimonadota</taxon>
        <taxon>Fimbriimonadia</taxon>
        <taxon>Fimbriimonadales</taxon>
        <taxon>Fimbriimonadaceae</taxon>
        <taxon>Fimbriimonas</taxon>
    </lineage>
</organism>
<comment type="subcellular location">
    <subcellularLocation>
        <location evidence="1">Cell membrane</location>
        <topology evidence="1">Multi-pass membrane protein</topology>
    </subcellularLocation>
</comment>
<evidence type="ECO:0000256" key="5">
    <source>
        <dbReference type="ARBA" id="ARBA00022989"/>
    </source>
</evidence>
<dbReference type="PANTHER" id="PTHR33452">
    <property type="entry name" value="OXIDOREDUCTASE CATD-RELATED"/>
    <property type="match status" value="1"/>
</dbReference>
<dbReference type="KEGG" id="fgi:OP10G_2719"/>
<evidence type="ECO:0000256" key="3">
    <source>
        <dbReference type="ARBA" id="ARBA00022475"/>
    </source>
</evidence>
<keyword evidence="3" id="KW-1003">Cell membrane</keyword>
<dbReference type="eggNOG" id="COG2259">
    <property type="taxonomic scope" value="Bacteria"/>
</dbReference>
<keyword evidence="9" id="KW-1185">Reference proteome</keyword>
<gene>
    <name evidence="8" type="ORF">OP10G_2719</name>
</gene>
<dbReference type="GO" id="GO:0005886">
    <property type="term" value="C:plasma membrane"/>
    <property type="evidence" value="ECO:0007669"/>
    <property type="project" value="UniProtKB-SubCell"/>
</dbReference>
<dbReference type="InterPro" id="IPR051907">
    <property type="entry name" value="DoxX-like_oxidoreductase"/>
</dbReference>
<protein>
    <submittedName>
        <fullName evidence="8">DoxX family protein</fullName>
    </submittedName>
</protein>
<dbReference type="EMBL" id="CP007139">
    <property type="protein sequence ID" value="AIE86087.1"/>
    <property type="molecule type" value="Genomic_DNA"/>
</dbReference>
<dbReference type="AlphaFoldDB" id="A0A068NRZ0"/>
<feature type="transmembrane region" description="Helical" evidence="7">
    <location>
        <begin position="107"/>
        <end position="127"/>
    </location>
</feature>
<dbReference type="PANTHER" id="PTHR33452:SF4">
    <property type="entry name" value="BLL4328 PROTEIN"/>
    <property type="match status" value="1"/>
</dbReference>
<reference evidence="8 9" key="1">
    <citation type="journal article" date="2014" name="PLoS ONE">
        <title>The first complete genome sequence of the class fimbriimonadia in the phylum armatimonadetes.</title>
        <authorList>
            <person name="Hu Z.Y."/>
            <person name="Wang Y.Z."/>
            <person name="Im W.T."/>
            <person name="Wang S.Y."/>
            <person name="Zhao G.P."/>
            <person name="Zheng H.J."/>
            <person name="Quan Z.X."/>
        </authorList>
    </citation>
    <scope>NUCLEOTIDE SEQUENCE [LARGE SCALE GENOMIC DNA]</scope>
    <source>
        <strain evidence="8">Gsoil 348</strain>
    </source>
</reference>
<evidence type="ECO:0000256" key="4">
    <source>
        <dbReference type="ARBA" id="ARBA00022692"/>
    </source>
</evidence>
<keyword evidence="6 7" id="KW-0472">Membrane</keyword>
<dbReference type="RefSeq" id="WP_025225368.1">
    <property type="nucleotide sequence ID" value="NZ_CP007139.1"/>
</dbReference>
<dbReference type="InterPro" id="IPR032808">
    <property type="entry name" value="DoxX"/>
</dbReference>
<evidence type="ECO:0000256" key="7">
    <source>
        <dbReference type="SAM" id="Phobius"/>
    </source>
</evidence>
<accession>A0A068NRZ0</accession>